<feature type="disulfide bond" evidence="9">
    <location>
        <begin position="427"/>
        <end position="488"/>
    </location>
</feature>
<keyword evidence="3 10" id="KW-0732">Signal</keyword>
<protein>
    <recommendedName>
        <fullName evidence="15">Neurotrypsin</fullName>
    </recommendedName>
</protein>
<organism evidence="13 14">
    <name type="scientific">Mytilus galloprovincialis</name>
    <name type="common">Mediterranean mussel</name>
    <dbReference type="NCBI Taxonomy" id="29158"/>
    <lineage>
        <taxon>Eukaryota</taxon>
        <taxon>Metazoa</taxon>
        <taxon>Spiralia</taxon>
        <taxon>Lophotrochozoa</taxon>
        <taxon>Mollusca</taxon>
        <taxon>Bivalvia</taxon>
        <taxon>Autobranchia</taxon>
        <taxon>Pteriomorphia</taxon>
        <taxon>Mytilida</taxon>
        <taxon>Mytiloidea</taxon>
        <taxon>Mytilidae</taxon>
        <taxon>Mytilinae</taxon>
        <taxon>Mytilus</taxon>
    </lineage>
</organism>
<evidence type="ECO:0000313" key="13">
    <source>
        <dbReference type="EMBL" id="VDH91922.1"/>
    </source>
</evidence>
<feature type="domain" description="SRCR" evidence="11">
    <location>
        <begin position="726"/>
        <end position="842"/>
    </location>
</feature>
<feature type="disulfide bond" evidence="9">
    <location>
        <begin position="341"/>
        <end position="351"/>
    </location>
</feature>
<dbReference type="GO" id="GO:0016020">
    <property type="term" value="C:membrane"/>
    <property type="evidence" value="ECO:0007669"/>
    <property type="project" value="UniProtKB-SubCell"/>
</dbReference>
<dbReference type="InterPro" id="IPR001190">
    <property type="entry name" value="SRCR"/>
</dbReference>
<feature type="disulfide bond" evidence="9">
    <location>
        <begin position="687"/>
        <end position="697"/>
    </location>
</feature>
<dbReference type="Pfam" id="PF00530">
    <property type="entry name" value="SRCR"/>
    <property type="match status" value="5"/>
</dbReference>
<dbReference type="PANTHER" id="PTHR48071">
    <property type="entry name" value="SRCR DOMAIN-CONTAINING PROTEIN"/>
    <property type="match status" value="1"/>
</dbReference>
<dbReference type="SMART" id="SM00409">
    <property type="entry name" value="IG"/>
    <property type="match status" value="1"/>
</dbReference>
<comment type="caution">
    <text evidence="9">Lacks conserved residue(s) required for the propagation of feature annotation.</text>
</comment>
<gene>
    <name evidence="13" type="ORF">MGAL_10B057849</name>
</gene>
<evidence type="ECO:0000259" key="11">
    <source>
        <dbReference type="PROSITE" id="PS50287"/>
    </source>
</evidence>
<dbReference type="OrthoDB" id="6020543at2759"/>
<evidence type="ECO:0000313" key="14">
    <source>
        <dbReference type="Proteomes" id="UP000596742"/>
    </source>
</evidence>
<dbReference type="SUPFAM" id="SSF48726">
    <property type="entry name" value="Immunoglobulin"/>
    <property type="match status" value="1"/>
</dbReference>
<keyword evidence="7 9" id="KW-1015">Disulfide bond</keyword>
<feature type="signal peptide" evidence="10">
    <location>
        <begin position="1"/>
        <end position="21"/>
    </location>
</feature>
<keyword evidence="2" id="KW-0812">Transmembrane</keyword>
<feature type="domain" description="Ig-like" evidence="12">
    <location>
        <begin position="43"/>
        <end position="141"/>
    </location>
</feature>
<name>A0A8B6BJU2_MYTGA</name>
<feature type="disulfide bond" evidence="9">
    <location>
        <begin position="797"/>
        <end position="807"/>
    </location>
</feature>
<feature type="domain" description="SRCR" evidence="11">
    <location>
        <begin position="500"/>
        <end position="609"/>
    </location>
</feature>
<dbReference type="InterPro" id="IPR036772">
    <property type="entry name" value="SRCR-like_dom_sf"/>
</dbReference>
<keyword evidence="5" id="KW-1133">Transmembrane helix</keyword>
<evidence type="ECO:0000256" key="9">
    <source>
        <dbReference type="PROSITE-ProRule" id="PRU00196"/>
    </source>
</evidence>
<feature type="disulfide bond" evidence="9">
    <location>
        <begin position="573"/>
        <end position="583"/>
    </location>
</feature>
<dbReference type="PROSITE" id="PS50287">
    <property type="entry name" value="SRCR_2"/>
    <property type="match status" value="6"/>
</dbReference>
<dbReference type="InterPro" id="IPR003599">
    <property type="entry name" value="Ig_sub"/>
</dbReference>
<keyword evidence="6" id="KW-0472">Membrane</keyword>
<feature type="domain" description="SRCR" evidence="11">
    <location>
        <begin position="272"/>
        <end position="377"/>
    </location>
</feature>
<keyword evidence="4" id="KW-0677">Repeat</keyword>
<dbReference type="FunFam" id="3.10.250.10:FF:000016">
    <property type="entry name" value="Scavenger receptor cysteine-rich protein type 12"/>
    <property type="match status" value="2"/>
</dbReference>
<evidence type="ECO:0000256" key="8">
    <source>
        <dbReference type="ARBA" id="ARBA00023180"/>
    </source>
</evidence>
<sequence length="866" mass="98758">MHAIRFIFYCVLWDCIIIIHSYPYRLPERNHTTSLSGLEFLPPYYSNYGIGQNKDVALRCKVRTSAEQSPTFMWEKLSNTNTENFNLISEGAKYLIRQKEWTRDIYNRGRYISKLVIKQTETSDSGLYRCRVTISEEVSLQRLFEVYVNASSVTPVRLVTSTTHGEGLIEVFHKHKWGAICVSGFTTIEAAVICRSLGYPHGGQPWNAYADKLIFRRPHRYGSFWMNNAHCSLNATDISHCSGWGDNVECEISSIDFNVGVTCRQEPLQVPVRLIQLPQNLPEGTVEVYHNGQIGRICDHGVGHREVNVLCKMLGHNFGGVKFNPDVKHMFFRELIQNLTCPENGTHLDQCSHEELGEQCISCQCDGYHSVLAVRCWTKAEKENANASLRLAASNVEHEGRIEVKHNNTWGTVTPRGFGFEEADVVCRMLGYRYGGTPKLNTFPPGQGPIWIDDIHCPFTANDMNDCTIRWGPHFRFYHHKDDVGVKCRTEPEPDPERKVRLIGPLSTEGEGRLEYFKHGHWRTVCKAYMGTSEASAFCFLLGYRNGGYILQNRDSLNASRFYGPPWNEYLDCPWNTTDIETCLTRNWAYKDFRKTCDAHTNDAALKCRSDEFPEYEVKLIGGSLNEGQLRIEYNNSWYSVCSLRNNWRDVRATTAAVVCRQLGYMNGGEYRFITIDQPDLWIGLDCNGKEMNVGQCNYFMTYTYCGPIGYSNAVYIKCYEVDDADRQMSTYIEDDGRALIHRNGISWEICSNTWGDIEADAFCRMLVNSGGVETYLPYGRVPPRSGVYNVISNMFCPRGTHHLGDCFYGPTHGDGNHFYNPWEPSICKATGEYRAQRIVVGGVFMLLITLKRTLYSLSSLLSQCS</sequence>
<dbReference type="SUPFAM" id="SSF56487">
    <property type="entry name" value="SRCR-like"/>
    <property type="match status" value="6"/>
</dbReference>
<feature type="domain" description="SRCR" evidence="11">
    <location>
        <begin position="389"/>
        <end position="489"/>
    </location>
</feature>
<dbReference type="PROSITE" id="PS50835">
    <property type="entry name" value="IG_LIKE"/>
    <property type="match status" value="1"/>
</dbReference>
<feature type="domain" description="SRCR" evidence="11">
    <location>
        <begin position="156"/>
        <end position="264"/>
    </location>
</feature>
<dbReference type="Pfam" id="PF00047">
    <property type="entry name" value="ig"/>
    <property type="match status" value="1"/>
</dbReference>
<evidence type="ECO:0000256" key="5">
    <source>
        <dbReference type="ARBA" id="ARBA00022989"/>
    </source>
</evidence>
<evidence type="ECO:0000256" key="3">
    <source>
        <dbReference type="ARBA" id="ARBA00022729"/>
    </source>
</evidence>
<evidence type="ECO:0000256" key="7">
    <source>
        <dbReference type="ARBA" id="ARBA00023157"/>
    </source>
</evidence>
<dbReference type="SMART" id="SM00202">
    <property type="entry name" value="SR"/>
    <property type="match status" value="5"/>
</dbReference>
<dbReference type="EMBL" id="UYJE01000277">
    <property type="protein sequence ID" value="VDH91922.1"/>
    <property type="molecule type" value="Genomic_DNA"/>
</dbReference>
<dbReference type="AlphaFoldDB" id="A0A8B6BJU2"/>
<feature type="disulfide bond" evidence="9">
    <location>
        <begin position="231"/>
        <end position="241"/>
    </location>
</feature>
<feature type="disulfide bond" evidence="9">
    <location>
        <begin position="642"/>
        <end position="706"/>
    </location>
</feature>
<dbReference type="PANTHER" id="PTHR48071:SF18">
    <property type="entry name" value="DELETED IN MALIGNANT BRAIN TUMORS 1 PROTEIN-RELATED"/>
    <property type="match status" value="1"/>
</dbReference>
<evidence type="ECO:0000256" key="10">
    <source>
        <dbReference type="SAM" id="SignalP"/>
    </source>
</evidence>
<evidence type="ECO:0000256" key="2">
    <source>
        <dbReference type="ARBA" id="ARBA00022692"/>
    </source>
</evidence>
<feature type="domain" description="SRCR" evidence="11">
    <location>
        <begin position="618"/>
        <end position="720"/>
    </location>
</feature>
<keyword evidence="8" id="KW-0325">Glycoprotein</keyword>
<comment type="caution">
    <text evidence="13">The sequence shown here is derived from an EMBL/GenBank/DDBJ whole genome shotgun (WGS) entry which is preliminary data.</text>
</comment>
<dbReference type="Proteomes" id="UP000596742">
    <property type="component" value="Unassembled WGS sequence"/>
</dbReference>
<feature type="disulfide bond" evidence="9">
    <location>
        <begin position="457"/>
        <end position="467"/>
    </location>
</feature>
<evidence type="ECO:0000256" key="6">
    <source>
        <dbReference type="ARBA" id="ARBA00023136"/>
    </source>
</evidence>
<comment type="subcellular location">
    <subcellularLocation>
        <location evidence="1">Membrane</location>
        <topology evidence="1">Single-pass membrane protein</topology>
    </subcellularLocation>
</comment>
<dbReference type="InterPro" id="IPR007110">
    <property type="entry name" value="Ig-like_dom"/>
</dbReference>
<reference evidence="13" key="1">
    <citation type="submission" date="2018-11" db="EMBL/GenBank/DDBJ databases">
        <authorList>
            <person name="Alioto T."/>
            <person name="Alioto T."/>
        </authorList>
    </citation>
    <scope>NUCLEOTIDE SEQUENCE</scope>
</reference>
<dbReference type="InterPro" id="IPR013783">
    <property type="entry name" value="Ig-like_fold"/>
</dbReference>
<evidence type="ECO:0000259" key="12">
    <source>
        <dbReference type="PROSITE" id="PS50835"/>
    </source>
</evidence>
<evidence type="ECO:0000256" key="1">
    <source>
        <dbReference type="ARBA" id="ARBA00004167"/>
    </source>
</evidence>
<keyword evidence="14" id="KW-1185">Reference proteome</keyword>
<dbReference type="Gene3D" id="3.10.250.10">
    <property type="entry name" value="SRCR-like domain"/>
    <property type="match status" value="6"/>
</dbReference>
<feature type="chain" id="PRO_5032530343" description="Neurotrypsin" evidence="10">
    <location>
        <begin position="22"/>
        <end position="866"/>
    </location>
</feature>
<accession>A0A8B6BJU2</accession>
<evidence type="ECO:0000256" key="4">
    <source>
        <dbReference type="ARBA" id="ARBA00022737"/>
    </source>
</evidence>
<evidence type="ECO:0008006" key="15">
    <source>
        <dbReference type="Google" id="ProtNLM"/>
    </source>
</evidence>
<proteinExistence type="predicted"/>
<dbReference type="InterPro" id="IPR036179">
    <property type="entry name" value="Ig-like_dom_sf"/>
</dbReference>
<dbReference type="Gene3D" id="2.60.40.10">
    <property type="entry name" value="Immunoglobulins"/>
    <property type="match status" value="1"/>
</dbReference>
<dbReference type="InterPro" id="IPR013151">
    <property type="entry name" value="Immunoglobulin_dom"/>
</dbReference>